<organism evidence="2 4">
    <name type="scientific">Gibberella zeae (strain ATCC MYA-4620 / CBS 123657 / FGSC 9075 / NRRL 31084 / PH-1)</name>
    <name type="common">Wheat head blight fungus</name>
    <name type="synonym">Fusarium graminearum</name>
    <dbReference type="NCBI Taxonomy" id="229533"/>
    <lineage>
        <taxon>Eukaryota</taxon>
        <taxon>Fungi</taxon>
        <taxon>Dikarya</taxon>
        <taxon>Ascomycota</taxon>
        <taxon>Pezizomycotina</taxon>
        <taxon>Sordariomycetes</taxon>
        <taxon>Hypocreomycetidae</taxon>
        <taxon>Hypocreales</taxon>
        <taxon>Nectriaceae</taxon>
        <taxon>Fusarium</taxon>
    </lineage>
</organism>
<feature type="signal peptide" evidence="1">
    <location>
        <begin position="1"/>
        <end position="21"/>
    </location>
</feature>
<evidence type="ECO:0000313" key="4">
    <source>
        <dbReference type="Proteomes" id="UP000070720"/>
    </source>
</evidence>
<gene>
    <name evidence="2" type="ORF">FGRAMPH1_01T25661</name>
</gene>
<evidence type="ECO:0000313" key="3">
    <source>
        <dbReference type="EnsemblFungi" id="CEF84339"/>
    </source>
</evidence>
<reference evidence="3 4" key="2">
    <citation type="journal article" date="2010" name="Nature">
        <title>Comparative genomics reveals mobile pathogenicity chromosomes in Fusarium.</title>
        <authorList>
            <person name="Ma L.J."/>
            <person name="van der Does H.C."/>
            <person name="Borkovich K.A."/>
            <person name="Coleman J.J."/>
            <person name="Daboussi M.J."/>
            <person name="Di Pietro A."/>
            <person name="Dufresne M."/>
            <person name="Freitag M."/>
            <person name="Grabherr M."/>
            <person name="Henrissat B."/>
            <person name="Houterman P.M."/>
            <person name="Kang S."/>
            <person name="Shim W.B."/>
            <person name="Woloshuk C."/>
            <person name="Xie X."/>
            <person name="Xu J.R."/>
            <person name="Antoniw J."/>
            <person name="Baker S.E."/>
            <person name="Bluhm B.H."/>
            <person name="Breakspear A."/>
            <person name="Brown D.W."/>
            <person name="Butchko R.A."/>
            <person name="Chapman S."/>
            <person name="Coulson R."/>
            <person name="Coutinho P.M."/>
            <person name="Danchin E.G."/>
            <person name="Diener A."/>
            <person name="Gale L.R."/>
            <person name="Gardiner D.M."/>
            <person name="Goff S."/>
            <person name="Hammond-Kosack K.E."/>
            <person name="Hilburn K."/>
            <person name="Hua-Van A."/>
            <person name="Jonkers W."/>
            <person name="Kazan K."/>
            <person name="Kodira C.D."/>
            <person name="Koehrsen M."/>
            <person name="Kumar L."/>
            <person name="Lee Y.H."/>
            <person name="Li L."/>
            <person name="Manners J.M."/>
            <person name="Miranda-Saavedra D."/>
            <person name="Mukherjee M."/>
            <person name="Park G."/>
            <person name="Park J."/>
            <person name="Park S.Y."/>
            <person name="Proctor R.H."/>
            <person name="Regev A."/>
            <person name="Ruiz-Roldan M.C."/>
            <person name="Sain D."/>
            <person name="Sakthikumar S."/>
            <person name="Sykes S."/>
            <person name="Schwartz D.C."/>
            <person name="Turgeon B.G."/>
            <person name="Wapinski I."/>
            <person name="Yoder O."/>
            <person name="Young S."/>
            <person name="Zeng Q."/>
            <person name="Zhou S."/>
            <person name="Galagan J."/>
            <person name="Cuomo C.A."/>
            <person name="Kistler H.C."/>
            <person name="Rep M."/>
        </authorList>
    </citation>
    <scope>GENOME REANNOTATION</scope>
    <source>
        <strain evidence="4">ATCC MYA-4620 / CBS 123657 / FGSC 9075 / NRRL 31084 / PH-1</strain>
        <strain evidence="3">PH-1 / ATCC MYA-4620 / FGSC 9075 / NRRL 31084</strain>
    </source>
</reference>
<dbReference type="EnsemblFungi" id="CEF84339">
    <property type="protein sequence ID" value="CEF84339"/>
    <property type="gene ID" value="FGRRES_15454"/>
</dbReference>
<feature type="chain" id="PRO_5010018724" evidence="1">
    <location>
        <begin position="22"/>
        <end position="73"/>
    </location>
</feature>
<reference evidence="3" key="4">
    <citation type="submission" date="2017-01" db="UniProtKB">
        <authorList>
            <consortium name="EnsemblFungi"/>
        </authorList>
    </citation>
    <scope>IDENTIFICATION</scope>
    <source>
        <strain evidence="3">PH-1 / ATCC MYA-4620 / FGSC 9075 / NRRL 31084</strain>
    </source>
</reference>
<name>A0A098DSL7_GIBZE</name>
<keyword evidence="4" id="KW-1185">Reference proteome</keyword>
<evidence type="ECO:0000313" key="2">
    <source>
        <dbReference type="EMBL" id="CEF84339.1"/>
    </source>
</evidence>
<dbReference type="InParanoid" id="A0A098DSL7"/>
<dbReference type="Proteomes" id="UP000070720">
    <property type="component" value="Chromosome 4"/>
</dbReference>
<dbReference type="VEuPathDB" id="FungiDB:FGRAMPH1_01G25661"/>
<accession>A0A0E0SD26</accession>
<evidence type="ECO:0000256" key="1">
    <source>
        <dbReference type="SAM" id="SignalP"/>
    </source>
</evidence>
<reference evidence="3 4" key="1">
    <citation type="journal article" date="2007" name="Science">
        <title>The Fusarium graminearum genome reveals a link between localized polymorphism and pathogen specialization.</title>
        <authorList>
            <person name="Cuomo C.A."/>
            <person name="Gueldener U."/>
            <person name="Xu J.-R."/>
            <person name="Trail F."/>
            <person name="Turgeon B.G."/>
            <person name="Di Pietro A."/>
            <person name="Walton J.D."/>
            <person name="Ma L.-J."/>
            <person name="Baker S.E."/>
            <person name="Rep M."/>
            <person name="Adam G."/>
            <person name="Antoniw J."/>
            <person name="Baldwin T."/>
            <person name="Calvo S.E."/>
            <person name="Chang Y.-L."/>
            <person name="DeCaprio D."/>
            <person name="Gale L.R."/>
            <person name="Gnerre S."/>
            <person name="Goswami R.S."/>
            <person name="Hammond-Kosack K."/>
            <person name="Harris L.J."/>
            <person name="Hilburn K."/>
            <person name="Kennell J.C."/>
            <person name="Kroken S."/>
            <person name="Magnuson J.K."/>
            <person name="Mannhaupt G."/>
            <person name="Mauceli E.W."/>
            <person name="Mewes H.-W."/>
            <person name="Mitterbauer R."/>
            <person name="Muehlbauer G."/>
            <person name="Muensterkoetter M."/>
            <person name="Nelson D."/>
            <person name="O'Donnell K."/>
            <person name="Ouellet T."/>
            <person name="Qi W."/>
            <person name="Quesneville H."/>
            <person name="Roncero M.I.G."/>
            <person name="Seong K.-Y."/>
            <person name="Tetko I.V."/>
            <person name="Urban M."/>
            <person name="Waalwijk C."/>
            <person name="Ward T.J."/>
            <person name="Yao J."/>
            <person name="Birren B.W."/>
            <person name="Kistler H.C."/>
        </authorList>
    </citation>
    <scope>NUCLEOTIDE SEQUENCE [LARGE SCALE GENOMIC DNA]</scope>
    <source>
        <strain evidence="4">ATCC MYA-4620 / CBS 123657 / FGSC 9075 / NRRL 31084 / PH-1</strain>
        <strain evidence="3">PH-1 / ATCC MYA-4620 / FGSC 9075 / NRRL 31084</strain>
    </source>
</reference>
<accession>A0A098DSL7</accession>
<dbReference type="AlphaFoldDB" id="A0A098DSL7"/>
<proteinExistence type="predicted"/>
<dbReference type="EMBL" id="HG970335">
    <property type="protein sequence ID" value="CEF84339.1"/>
    <property type="molecule type" value="Genomic_DNA"/>
</dbReference>
<keyword evidence="1" id="KW-0732">Signal</keyword>
<reference evidence="2 4" key="3">
    <citation type="journal article" date="2015" name="BMC Genomics">
        <title>The completed genome sequence of the pathogenic ascomycete fungus Fusarium graminearum.</title>
        <authorList>
            <person name="King R."/>
            <person name="Urban M."/>
            <person name="Hammond-Kosack M.C."/>
            <person name="Hassani-Pak K."/>
            <person name="Hammond-Kosack K.E."/>
        </authorList>
    </citation>
    <scope>NUCLEOTIDE SEQUENCE [LARGE SCALE GENOMIC DNA]</scope>
    <source>
        <strain evidence="4">ATCC MYA-4620 / CBS 123657 / FGSC 9075 / NRRL 31084 / PH-1</strain>
        <strain evidence="2">PH-1</strain>
    </source>
</reference>
<protein>
    <submittedName>
        <fullName evidence="2">Chromosome 4, complete genome</fullName>
    </submittedName>
</protein>
<sequence>MKSHSTVTLICVPVLVARLYAMVSSKTRKQLFMVSVTGKLWLDQVPGTVTDKPLQLLVADGYNKESNLSIGLA</sequence>